<feature type="region of interest" description="Disordered" evidence="7">
    <location>
        <begin position="1"/>
        <end position="39"/>
    </location>
</feature>
<dbReference type="GO" id="GO:0016787">
    <property type="term" value="F:hydrolase activity"/>
    <property type="evidence" value="ECO:0007669"/>
    <property type="project" value="UniProtKB-KW"/>
</dbReference>
<dbReference type="InterPro" id="IPR043502">
    <property type="entry name" value="DNA/RNA_pol_sf"/>
</dbReference>
<keyword evidence="1" id="KW-0808">Transferase</keyword>
<evidence type="ECO:0000256" key="5">
    <source>
        <dbReference type="ARBA" id="ARBA00022801"/>
    </source>
</evidence>
<feature type="compositionally biased region" description="Basic residues" evidence="7">
    <location>
        <begin position="1"/>
        <end position="12"/>
    </location>
</feature>
<evidence type="ECO:0000256" key="4">
    <source>
        <dbReference type="ARBA" id="ARBA00022759"/>
    </source>
</evidence>
<evidence type="ECO:0000313" key="10">
    <source>
        <dbReference type="Proteomes" id="UP001054821"/>
    </source>
</evidence>
<evidence type="ECO:0000313" key="9">
    <source>
        <dbReference type="EMBL" id="KAI5350627.1"/>
    </source>
</evidence>
<evidence type="ECO:0000256" key="6">
    <source>
        <dbReference type="ARBA" id="ARBA00022918"/>
    </source>
</evidence>
<dbReference type="Pfam" id="PF17917">
    <property type="entry name" value="RT_RNaseH"/>
    <property type="match status" value="1"/>
</dbReference>
<keyword evidence="10" id="KW-1185">Reference proteome</keyword>
<accession>A0AAD5F216</accession>
<evidence type="ECO:0000256" key="1">
    <source>
        <dbReference type="ARBA" id="ARBA00022679"/>
    </source>
</evidence>
<keyword evidence="2" id="KW-0548">Nucleotidyltransferase</keyword>
<sequence>MPPRHVRMKGHGQRWAPNPPPPSPPPSPSPPLPSPLPFSLVGEQAEENELDLRYVKELGAMKFCGSTDLAEAETWLTDIERIFEVLQGSMSVLEYEHKFNELSRFAPKLVAIIEEEIYRRFEEGLWLEIQVVVTANTYFNMTALAQAADRVAKKYSMSVGRRCRDVSGLGGPSQDPSKRGGSSSSSAGSGCDASQGVGCVLMQHDRVIGYAPRQLKKHEQNYPTHDLELAAVVFALKIWRHYLYDYDCTIEYHPGRVNVVADALSRRASESLAHVRMAYLSLLIELRKDGVELEMSQQGGILASLHVRPILVEWVIAAQLEDPILCMIRLE</sequence>
<dbReference type="PANTHER" id="PTHR34072">
    <property type="entry name" value="ENZYMATIC POLYPROTEIN-RELATED"/>
    <property type="match status" value="1"/>
</dbReference>
<evidence type="ECO:0000256" key="2">
    <source>
        <dbReference type="ARBA" id="ARBA00022695"/>
    </source>
</evidence>
<dbReference type="GO" id="GO:0004519">
    <property type="term" value="F:endonuclease activity"/>
    <property type="evidence" value="ECO:0007669"/>
    <property type="project" value="UniProtKB-KW"/>
</dbReference>
<feature type="compositionally biased region" description="Pro residues" evidence="7">
    <location>
        <begin position="17"/>
        <end position="36"/>
    </location>
</feature>
<name>A0AAD5F216_PRUDU</name>
<feature type="compositionally biased region" description="Low complexity" evidence="7">
    <location>
        <begin position="173"/>
        <end position="189"/>
    </location>
</feature>
<proteinExistence type="predicted"/>
<organism evidence="9 10">
    <name type="scientific">Prunus dulcis</name>
    <name type="common">Almond</name>
    <name type="synonym">Amygdalus dulcis</name>
    <dbReference type="NCBI Taxonomy" id="3755"/>
    <lineage>
        <taxon>Eukaryota</taxon>
        <taxon>Viridiplantae</taxon>
        <taxon>Streptophyta</taxon>
        <taxon>Embryophyta</taxon>
        <taxon>Tracheophyta</taxon>
        <taxon>Spermatophyta</taxon>
        <taxon>Magnoliopsida</taxon>
        <taxon>eudicotyledons</taxon>
        <taxon>Gunneridae</taxon>
        <taxon>Pentapetalae</taxon>
        <taxon>rosids</taxon>
        <taxon>fabids</taxon>
        <taxon>Rosales</taxon>
        <taxon>Rosaceae</taxon>
        <taxon>Amygdaloideae</taxon>
        <taxon>Amygdaleae</taxon>
        <taxon>Prunus</taxon>
    </lineage>
</organism>
<protein>
    <recommendedName>
        <fullName evidence="8">Reverse transcriptase RNase H-like domain-containing protein</fullName>
    </recommendedName>
</protein>
<dbReference type="InterPro" id="IPR041373">
    <property type="entry name" value="RT_RNaseH"/>
</dbReference>
<keyword evidence="4" id="KW-0255">Endonuclease</keyword>
<comment type="caution">
    <text evidence="9">The sequence shown here is derived from an EMBL/GenBank/DDBJ whole genome shotgun (WGS) entry which is preliminary data.</text>
</comment>
<feature type="domain" description="Reverse transcriptase RNase H-like" evidence="8">
    <location>
        <begin position="191"/>
        <end position="250"/>
    </location>
</feature>
<keyword evidence="3" id="KW-0540">Nuclease</keyword>
<keyword evidence="5" id="KW-0378">Hydrolase</keyword>
<reference evidence="9 10" key="1">
    <citation type="journal article" date="2022" name="G3 (Bethesda)">
        <title>Whole-genome sequence and methylome profiling of the almond [Prunus dulcis (Mill.) D.A. Webb] cultivar 'Nonpareil'.</title>
        <authorList>
            <person name="D'Amico-Willman K.M."/>
            <person name="Ouma W.Z."/>
            <person name="Meulia T."/>
            <person name="Sideli G.M."/>
            <person name="Gradziel T.M."/>
            <person name="Fresnedo-Ramirez J."/>
        </authorList>
    </citation>
    <scope>NUCLEOTIDE SEQUENCE [LARGE SCALE GENOMIC DNA]</scope>
    <source>
        <strain evidence="9">Clone GOH B32 T37-40</strain>
    </source>
</reference>
<keyword evidence="6" id="KW-0695">RNA-directed DNA polymerase</keyword>
<feature type="region of interest" description="Disordered" evidence="7">
    <location>
        <begin position="165"/>
        <end position="189"/>
    </location>
</feature>
<dbReference type="Proteomes" id="UP001054821">
    <property type="component" value="Chromosome 1"/>
</dbReference>
<dbReference type="GO" id="GO:0003964">
    <property type="term" value="F:RNA-directed DNA polymerase activity"/>
    <property type="evidence" value="ECO:0007669"/>
    <property type="project" value="UniProtKB-KW"/>
</dbReference>
<dbReference type="CDD" id="cd09274">
    <property type="entry name" value="RNase_HI_RT_Ty3"/>
    <property type="match status" value="1"/>
</dbReference>
<dbReference type="AlphaFoldDB" id="A0AAD5F216"/>
<evidence type="ECO:0000256" key="3">
    <source>
        <dbReference type="ARBA" id="ARBA00022722"/>
    </source>
</evidence>
<dbReference type="SUPFAM" id="SSF56672">
    <property type="entry name" value="DNA/RNA polymerases"/>
    <property type="match status" value="1"/>
</dbReference>
<dbReference type="PANTHER" id="PTHR34072:SF52">
    <property type="entry name" value="RIBONUCLEASE H"/>
    <property type="match status" value="1"/>
</dbReference>
<dbReference type="EMBL" id="JAJFAZ020000001">
    <property type="protein sequence ID" value="KAI5350627.1"/>
    <property type="molecule type" value="Genomic_DNA"/>
</dbReference>
<gene>
    <name evidence="9" type="ORF">L3X38_003518</name>
</gene>
<evidence type="ECO:0000256" key="7">
    <source>
        <dbReference type="SAM" id="MobiDB-lite"/>
    </source>
</evidence>
<evidence type="ECO:0000259" key="8">
    <source>
        <dbReference type="Pfam" id="PF17917"/>
    </source>
</evidence>